<proteinExistence type="predicted"/>
<evidence type="ECO:0000256" key="2">
    <source>
        <dbReference type="SAM" id="SignalP"/>
    </source>
</evidence>
<keyword evidence="2" id="KW-0732">Signal</keyword>
<name>A0A2M4DGB8_ANODA</name>
<dbReference type="AlphaFoldDB" id="A0A2M4DGB8"/>
<feature type="compositionally biased region" description="Basic and acidic residues" evidence="1">
    <location>
        <begin position="26"/>
        <end position="42"/>
    </location>
</feature>
<feature type="chain" id="PRO_5014720957" evidence="2">
    <location>
        <begin position="21"/>
        <end position="100"/>
    </location>
</feature>
<evidence type="ECO:0000313" key="3">
    <source>
        <dbReference type="EMBL" id="MBW76198.1"/>
    </source>
</evidence>
<reference evidence="3" key="1">
    <citation type="submission" date="2018-01" db="EMBL/GenBank/DDBJ databases">
        <title>An insight into the sialome of Amazonian anophelines.</title>
        <authorList>
            <person name="Ribeiro J.M."/>
            <person name="Scarpassa V."/>
            <person name="Calvo E."/>
        </authorList>
    </citation>
    <scope>NUCLEOTIDE SEQUENCE</scope>
</reference>
<feature type="signal peptide" evidence="2">
    <location>
        <begin position="1"/>
        <end position="20"/>
    </location>
</feature>
<dbReference type="EMBL" id="GGFL01012020">
    <property type="protein sequence ID" value="MBW76198.1"/>
    <property type="molecule type" value="Transcribed_RNA"/>
</dbReference>
<evidence type="ECO:0000256" key="1">
    <source>
        <dbReference type="SAM" id="MobiDB-lite"/>
    </source>
</evidence>
<protein>
    <submittedName>
        <fullName evidence="3">Putative secreted protein</fullName>
    </submittedName>
</protein>
<accession>A0A2M4DGB8</accession>
<feature type="region of interest" description="Disordered" evidence="1">
    <location>
        <begin position="20"/>
        <end position="57"/>
    </location>
</feature>
<organism evidence="3">
    <name type="scientific">Anopheles darlingi</name>
    <name type="common">Mosquito</name>
    <dbReference type="NCBI Taxonomy" id="43151"/>
    <lineage>
        <taxon>Eukaryota</taxon>
        <taxon>Metazoa</taxon>
        <taxon>Ecdysozoa</taxon>
        <taxon>Arthropoda</taxon>
        <taxon>Hexapoda</taxon>
        <taxon>Insecta</taxon>
        <taxon>Pterygota</taxon>
        <taxon>Neoptera</taxon>
        <taxon>Endopterygota</taxon>
        <taxon>Diptera</taxon>
        <taxon>Nematocera</taxon>
        <taxon>Culicoidea</taxon>
        <taxon>Culicidae</taxon>
        <taxon>Anophelinae</taxon>
        <taxon>Anopheles</taxon>
    </lineage>
</organism>
<sequence>MRYAAFVAALVLAAKWQIRGTHRRPPRDEAPKGSRDRAEGTPRGRLQPPQQADSPFRSWKDALLATIIVRHLRSSVQHLRSTNHYQCRSQTIYISDQIPG</sequence>